<dbReference type="InterPro" id="IPR021401">
    <property type="entry name" value="DUF3040"/>
</dbReference>
<dbReference type="Pfam" id="PF11239">
    <property type="entry name" value="DUF3040"/>
    <property type="match status" value="1"/>
</dbReference>
<keyword evidence="2" id="KW-1133">Transmembrane helix</keyword>
<protein>
    <submittedName>
        <fullName evidence="3">Unannotated protein</fullName>
    </submittedName>
</protein>
<feature type="compositionally biased region" description="Basic and acidic residues" evidence="1">
    <location>
        <begin position="104"/>
        <end position="121"/>
    </location>
</feature>
<feature type="transmembrane region" description="Helical" evidence="2">
    <location>
        <begin position="45"/>
        <end position="78"/>
    </location>
</feature>
<proteinExistence type="predicted"/>
<evidence type="ECO:0000256" key="1">
    <source>
        <dbReference type="SAM" id="MobiDB-lite"/>
    </source>
</evidence>
<evidence type="ECO:0000256" key="2">
    <source>
        <dbReference type="SAM" id="Phobius"/>
    </source>
</evidence>
<sequence length="121" mass="12691">MGLSDKEQQLLDELERGLYASDANLAHKLGKPGARSPKRIIAGGALAVIGLSLLVVAVILQFALFGVAGFLVMLAGLFLATSSNPSLQAPGGKPAAAGKSAAPKTERKSFFEDRWDKRQGE</sequence>
<feature type="region of interest" description="Disordered" evidence="1">
    <location>
        <begin position="86"/>
        <end position="121"/>
    </location>
</feature>
<evidence type="ECO:0000313" key="3">
    <source>
        <dbReference type="EMBL" id="CAB4558214.1"/>
    </source>
</evidence>
<dbReference type="EMBL" id="CAEZTF010000046">
    <property type="protein sequence ID" value="CAB4558214.1"/>
    <property type="molecule type" value="Genomic_DNA"/>
</dbReference>
<name>A0A6J6D4A3_9ZZZZ</name>
<dbReference type="AlphaFoldDB" id="A0A6J6D4A3"/>
<keyword evidence="2" id="KW-0472">Membrane</keyword>
<gene>
    <name evidence="3" type="ORF">UFOPK1618_00348</name>
</gene>
<keyword evidence="2" id="KW-0812">Transmembrane</keyword>
<accession>A0A6J6D4A3</accession>
<feature type="compositionally biased region" description="Low complexity" evidence="1">
    <location>
        <begin position="89"/>
        <end position="103"/>
    </location>
</feature>
<organism evidence="3">
    <name type="scientific">freshwater metagenome</name>
    <dbReference type="NCBI Taxonomy" id="449393"/>
    <lineage>
        <taxon>unclassified sequences</taxon>
        <taxon>metagenomes</taxon>
        <taxon>ecological metagenomes</taxon>
    </lineage>
</organism>
<reference evidence="3" key="1">
    <citation type="submission" date="2020-05" db="EMBL/GenBank/DDBJ databases">
        <authorList>
            <person name="Chiriac C."/>
            <person name="Salcher M."/>
            <person name="Ghai R."/>
            <person name="Kavagutti S V."/>
        </authorList>
    </citation>
    <scope>NUCLEOTIDE SEQUENCE</scope>
</reference>